<dbReference type="OrthoDB" id="5293309at2"/>
<reference evidence="2" key="1">
    <citation type="submission" date="2018-02" db="EMBL/GenBank/DDBJ databases">
        <title>Genome sequencing of Solimonas sp. HR-BB.</title>
        <authorList>
            <person name="Lee Y."/>
            <person name="Jeon C.O."/>
        </authorList>
    </citation>
    <scope>NUCLEOTIDE SEQUENCE [LARGE SCALE GENOMIC DNA]</scope>
    <source>
        <strain evidence="2">HR-E</strain>
    </source>
</reference>
<name>A0A2P6ASL7_9GAMM</name>
<sequence length="172" mass="19450">MALKSTIYKAQLNIADMDRDYYADHVLTLACHPSETEERLMVRVLAFAMYADEQLQFTRGLSSEDEPDLWRKDLTGAVEHWIELGMPDETRIRKGCHRAQQVTIFTYGDYAPPVWWEKLRGSVQRFDNLNVLHIDGATSAALAATAARGMELQVSIQDGTIWFSAGDSPIEV</sequence>
<dbReference type="PANTHER" id="PTHR38784">
    <property type="entry name" value="SUCROSE PHOSPHORYLASE"/>
    <property type="match status" value="1"/>
</dbReference>
<dbReference type="EMBL" id="PTQZ01000098">
    <property type="protein sequence ID" value="PQA43376.1"/>
    <property type="molecule type" value="Genomic_DNA"/>
</dbReference>
<organism evidence="1 2">
    <name type="scientific">Amnimonas aquatica</name>
    <dbReference type="NCBI Taxonomy" id="2094561"/>
    <lineage>
        <taxon>Bacteria</taxon>
        <taxon>Pseudomonadati</taxon>
        <taxon>Pseudomonadota</taxon>
        <taxon>Gammaproteobacteria</taxon>
        <taxon>Moraxellales</taxon>
        <taxon>Moraxellaceae</taxon>
        <taxon>Amnimonas</taxon>
    </lineage>
</organism>
<evidence type="ECO:0008006" key="3">
    <source>
        <dbReference type="Google" id="ProtNLM"/>
    </source>
</evidence>
<dbReference type="InterPro" id="IPR038590">
    <property type="entry name" value="YaeQ_sf"/>
</dbReference>
<dbReference type="SUPFAM" id="SSF52980">
    <property type="entry name" value="Restriction endonuclease-like"/>
    <property type="match status" value="1"/>
</dbReference>
<dbReference type="PANTHER" id="PTHR38784:SF1">
    <property type="entry name" value="SUCROSE PHOSPHORYLASE"/>
    <property type="match status" value="1"/>
</dbReference>
<dbReference type="Gene3D" id="3.10.640.10">
    <property type="entry name" value="Restriction endonuclease-like alpha-beta roll domain"/>
    <property type="match status" value="1"/>
</dbReference>
<dbReference type="InterPro" id="IPR011335">
    <property type="entry name" value="Restrct_endonuc-II-like"/>
</dbReference>
<dbReference type="Proteomes" id="UP000243900">
    <property type="component" value="Unassembled WGS sequence"/>
</dbReference>
<dbReference type="RefSeq" id="WP_105192121.1">
    <property type="nucleotide sequence ID" value="NZ_PTQZ01000098.1"/>
</dbReference>
<dbReference type="CDD" id="cd22368">
    <property type="entry name" value="YaeQ-like"/>
    <property type="match status" value="1"/>
</dbReference>
<comment type="caution">
    <text evidence="1">The sequence shown here is derived from an EMBL/GenBank/DDBJ whole genome shotgun (WGS) entry which is preliminary data.</text>
</comment>
<evidence type="ECO:0000313" key="1">
    <source>
        <dbReference type="EMBL" id="PQA43376.1"/>
    </source>
</evidence>
<proteinExistence type="predicted"/>
<evidence type="ECO:0000313" key="2">
    <source>
        <dbReference type="Proteomes" id="UP000243900"/>
    </source>
</evidence>
<feature type="non-terminal residue" evidence="1">
    <location>
        <position position="172"/>
    </location>
</feature>
<dbReference type="AlphaFoldDB" id="A0A2P6ASL7"/>
<dbReference type="PIRSF" id="PIRSF011484">
    <property type="entry name" value="YaeQ"/>
    <property type="match status" value="1"/>
</dbReference>
<dbReference type="InterPro" id="IPR009822">
    <property type="entry name" value="YaeQ"/>
</dbReference>
<gene>
    <name evidence="1" type="ORF">C5O18_05320</name>
</gene>
<keyword evidence="2" id="KW-1185">Reference proteome</keyword>
<protein>
    <recommendedName>
        <fullName evidence="3">YaeQ family protein</fullName>
    </recommendedName>
</protein>
<dbReference type="Pfam" id="PF07152">
    <property type="entry name" value="YaeQ"/>
    <property type="match status" value="1"/>
</dbReference>
<dbReference type="SMART" id="SM01322">
    <property type="entry name" value="YaeQ"/>
    <property type="match status" value="1"/>
</dbReference>
<accession>A0A2P6ASL7</accession>